<proteinExistence type="predicted"/>
<protein>
    <submittedName>
        <fullName evidence="2">Dipeptidyl aminopeptidase</fullName>
    </submittedName>
</protein>
<dbReference type="EMBL" id="CP038151">
    <property type="protein sequence ID" value="QBR03435.1"/>
    <property type="molecule type" value="Genomic_DNA"/>
</dbReference>
<evidence type="ECO:0000259" key="1">
    <source>
        <dbReference type="Pfam" id="PF12146"/>
    </source>
</evidence>
<accession>A0A4P7D8T3</accession>
<dbReference type="Gene3D" id="3.40.50.1820">
    <property type="entry name" value="alpha/beta hydrolase"/>
    <property type="match status" value="1"/>
</dbReference>
<dbReference type="PANTHER" id="PTHR22946">
    <property type="entry name" value="DIENELACTONE HYDROLASE DOMAIN-CONTAINING PROTEIN-RELATED"/>
    <property type="match status" value="1"/>
</dbReference>
<dbReference type="AlphaFoldDB" id="A0A4P7D8T3"/>
<dbReference type="KEGG" id="ppai:E1956_40635"/>
<reference evidence="2 3" key="1">
    <citation type="submission" date="2019-03" db="EMBL/GenBank/DDBJ databases">
        <title>Paraburkholderia sp. 7MH5, isolated from subtropical forest soil.</title>
        <authorList>
            <person name="Gao Z.-H."/>
            <person name="Qiu L.-H."/>
        </authorList>
    </citation>
    <scope>NUCLEOTIDE SEQUENCE [LARGE SCALE GENOMIC DNA]</scope>
    <source>
        <strain evidence="2 3">7MH5</strain>
    </source>
</reference>
<dbReference type="Gene3D" id="1.20.1440.110">
    <property type="entry name" value="acylaminoacyl peptidase"/>
    <property type="match status" value="1"/>
</dbReference>
<keyword evidence="3" id="KW-1185">Reference proteome</keyword>
<keyword evidence="2" id="KW-0645">Protease</keyword>
<evidence type="ECO:0000313" key="2">
    <source>
        <dbReference type="EMBL" id="QBR03435.1"/>
    </source>
</evidence>
<evidence type="ECO:0000313" key="3">
    <source>
        <dbReference type="Proteomes" id="UP000295727"/>
    </source>
</evidence>
<name>A0A4P7D8T3_9BURK</name>
<dbReference type="OrthoDB" id="9812921at2"/>
<dbReference type="SUPFAM" id="SSF53474">
    <property type="entry name" value="alpha/beta-Hydrolases"/>
    <property type="match status" value="1"/>
</dbReference>
<dbReference type="PANTHER" id="PTHR22946:SF12">
    <property type="entry name" value="CONIDIAL PIGMENT BIOSYNTHESIS PROTEIN AYG1 (AFU_ORTHOLOGUE AFUA_2G17550)"/>
    <property type="match status" value="1"/>
</dbReference>
<dbReference type="Proteomes" id="UP000295727">
    <property type="component" value="Chromosome 4"/>
</dbReference>
<dbReference type="InterPro" id="IPR050261">
    <property type="entry name" value="FrsA_esterase"/>
</dbReference>
<feature type="domain" description="Serine aminopeptidase S33" evidence="1">
    <location>
        <begin position="142"/>
        <end position="274"/>
    </location>
</feature>
<keyword evidence="2" id="KW-0378">Hydrolase</keyword>
<dbReference type="GO" id="GO:0004177">
    <property type="term" value="F:aminopeptidase activity"/>
    <property type="evidence" value="ECO:0007669"/>
    <property type="project" value="UniProtKB-KW"/>
</dbReference>
<feature type="domain" description="Serine aminopeptidase S33" evidence="1">
    <location>
        <begin position="286"/>
        <end position="336"/>
    </location>
</feature>
<dbReference type="InterPro" id="IPR022742">
    <property type="entry name" value="Hydrolase_4"/>
</dbReference>
<dbReference type="InterPro" id="IPR029058">
    <property type="entry name" value="AB_hydrolase_fold"/>
</dbReference>
<dbReference type="Pfam" id="PF12146">
    <property type="entry name" value="Hydrolase_4"/>
    <property type="match status" value="2"/>
</dbReference>
<sequence>MTTELSPFTHALQRAMPLTRLLDCGMDYADATALHARTSAGEAWDTAAEALADAQFARAAQAAAAGHLKTAADAQAMGIADLLFAQMAFNDDVPRKRQLYARLTEAAQRLAGWSEQRIERVALPFAGAHLIGWLVRPGASTVRGTVIVFGGQSGWGFAYWPIARAFAARGIATLLAEGPGQGETRLEQRIFVDVDVTAAYRRFVDYVADDASLGPVGIWGNSIGGLWAASTAAADPRIAACCVNGALAAPSLLPFRTFVEQAAAMLGNTAPDAIAANFDRLRFVPERERIACPLLVLHGGADPLICLEDQQPFLDAATSGDATLEVWPDGEHTIYNHSAARTALACDWFVERLVRRAQT</sequence>
<keyword evidence="2" id="KW-0031">Aminopeptidase</keyword>
<dbReference type="RefSeq" id="WP_134758928.1">
    <property type="nucleotide sequence ID" value="NZ_CP038151.1"/>
</dbReference>
<organism evidence="2 3">
    <name type="scientific">Paraburkholderia pallida</name>
    <dbReference type="NCBI Taxonomy" id="2547399"/>
    <lineage>
        <taxon>Bacteria</taxon>
        <taxon>Pseudomonadati</taxon>
        <taxon>Pseudomonadota</taxon>
        <taxon>Betaproteobacteria</taxon>
        <taxon>Burkholderiales</taxon>
        <taxon>Burkholderiaceae</taxon>
        <taxon>Paraburkholderia</taxon>
    </lineage>
</organism>
<gene>
    <name evidence="2" type="ORF">E1956_40635</name>
</gene>